<evidence type="ECO:0000313" key="6">
    <source>
        <dbReference type="EMBL" id="AEF85680.1"/>
    </source>
</evidence>
<gene>
    <name evidence="6" type="ordered locus">TREPR_3433</name>
</gene>
<evidence type="ECO:0000256" key="2">
    <source>
        <dbReference type="PIRSR" id="PIRSR006232-1"/>
    </source>
</evidence>
<dbReference type="InterPro" id="IPR014710">
    <property type="entry name" value="RmlC-like_jellyroll"/>
</dbReference>
<keyword evidence="7" id="KW-1185">Reference proteome</keyword>
<evidence type="ECO:0000256" key="1">
    <source>
        <dbReference type="ARBA" id="ARBA00008416"/>
    </source>
</evidence>
<dbReference type="Pfam" id="PF17954">
    <property type="entry name" value="Pirin_C_2"/>
    <property type="match status" value="1"/>
</dbReference>
<dbReference type="Pfam" id="PF02678">
    <property type="entry name" value="Pirin"/>
    <property type="match status" value="1"/>
</dbReference>
<dbReference type="PIRSF" id="PIRSF006232">
    <property type="entry name" value="Pirin"/>
    <property type="match status" value="1"/>
</dbReference>
<dbReference type="SUPFAM" id="SSF51182">
    <property type="entry name" value="RmlC-like cupins"/>
    <property type="match status" value="1"/>
</dbReference>
<proteinExistence type="inferred from homology"/>
<dbReference type="HOGENOM" id="CLU_064194_2_1_12"/>
<dbReference type="PANTHER" id="PTHR43212">
    <property type="entry name" value="QUERCETIN 2,3-DIOXYGENASE"/>
    <property type="match status" value="1"/>
</dbReference>
<reference evidence="7" key="1">
    <citation type="submission" date="2009-12" db="EMBL/GenBank/DDBJ databases">
        <title>Complete sequence of Treponema primitia strain ZAS-2.</title>
        <authorList>
            <person name="Tetu S.G."/>
            <person name="Matson E."/>
            <person name="Ren Q."/>
            <person name="Seshadri R."/>
            <person name="Elbourne L."/>
            <person name="Hassan K.A."/>
            <person name="Durkin A."/>
            <person name="Radune D."/>
            <person name="Mohamoud Y."/>
            <person name="Shay R."/>
            <person name="Jin S."/>
            <person name="Zhang X."/>
            <person name="Lucey K."/>
            <person name="Ballor N.R."/>
            <person name="Ottesen E."/>
            <person name="Rosenthal R."/>
            <person name="Allen A."/>
            <person name="Leadbetter J.R."/>
            <person name="Paulsen I.T."/>
        </authorList>
    </citation>
    <scope>NUCLEOTIDE SEQUENCE [LARGE SCALE GENOMIC DNA]</scope>
    <source>
        <strain evidence="7">ATCC BAA-887 / DSM 12427 / ZAS-2</strain>
    </source>
</reference>
<dbReference type="KEGG" id="tpi:TREPR_3433"/>
<feature type="domain" description="Quercetin 2,3-dioxygenase C-terminal cupin" evidence="5">
    <location>
        <begin position="153"/>
        <end position="227"/>
    </location>
</feature>
<dbReference type="OrthoDB" id="321327at2"/>
<evidence type="ECO:0000313" key="7">
    <source>
        <dbReference type="Proteomes" id="UP000009223"/>
    </source>
</evidence>
<sequence length="243" mass="27645">MLRYIDHAKMGRGIHGWLDSHFHFSFAEYYNPENIQFGILRVINDDMVESQMGFDTHPHENMEIISYVVDGELTHGDSMGNKQTLTRGQVQYMSAGTGVQHSEYNLGKEGLRFLQIWIFPDKTGYKPNYGDYRFTFEDRRDKWLPIASSTNNEKSKAPIRIHADINAYATIVSKGKSLEFEVAKNRQAYLVLIEGSAKVNDLQLSKRDAVEITEENITLHAGEDAQLATEFPAHAIIIEMAKG</sequence>
<protein>
    <submittedName>
        <fullName evidence="6">Pirin domain protein</fullName>
    </submittedName>
</protein>
<dbReference type="GO" id="GO:0046872">
    <property type="term" value="F:metal ion binding"/>
    <property type="evidence" value="ECO:0007669"/>
    <property type="project" value="UniProtKB-KW"/>
</dbReference>
<feature type="binding site" evidence="2">
    <location>
        <position position="59"/>
    </location>
    <ligand>
        <name>Fe cation</name>
        <dbReference type="ChEBI" id="CHEBI:24875"/>
    </ligand>
</feature>
<dbReference type="InterPro" id="IPR003829">
    <property type="entry name" value="Pirin_N_dom"/>
</dbReference>
<organism evidence="6 7">
    <name type="scientific">Treponema primitia (strain ATCC BAA-887 / DSM 12427 / ZAS-2)</name>
    <dbReference type="NCBI Taxonomy" id="545694"/>
    <lineage>
        <taxon>Bacteria</taxon>
        <taxon>Pseudomonadati</taxon>
        <taxon>Spirochaetota</taxon>
        <taxon>Spirochaetia</taxon>
        <taxon>Spirochaetales</taxon>
        <taxon>Treponemataceae</taxon>
        <taxon>Treponema</taxon>
    </lineage>
</organism>
<dbReference type="InterPro" id="IPR012093">
    <property type="entry name" value="Pirin"/>
</dbReference>
<dbReference type="InterPro" id="IPR011051">
    <property type="entry name" value="RmlC_Cupin_sf"/>
</dbReference>
<dbReference type="InterPro" id="IPR041602">
    <property type="entry name" value="Quercetinase_C"/>
</dbReference>
<dbReference type="AlphaFoldDB" id="F5YJI4"/>
<dbReference type="Proteomes" id="UP000009223">
    <property type="component" value="Chromosome"/>
</dbReference>
<feature type="binding site" evidence="2">
    <location>
        <position position="103"/>
    </location>
    <ligand>
        <name>Fe cation</name>
        <dbReference type="ChEBI" id="CHEBI:24875"/>
    </ligand>
</feature>
<name>F5YJI4_TREPZ</name>
<comment type="similarity">
    <text evidence="1 3">Belongs to the pirin family.</text>
</comment>
<keyword evidence="2" id="KW-0408">Iron</keyword>
<keyword evidence="2" id="KW-0479">Metal-binding</keyword>
<accession>F5YJI4</accession>
<feature type="binding site" evidence="2">
    <location>
        <position position="101"/>
    </location>
    <ligand>
        <name>Fe cation</name>
        <dbReference type="ChEBI" id="CHEBI:24875"/>
    </ligand>
</feature>
<dbReference type="CDD" id="cd02910">
    <property type="entry name" value="cupin_Yhhw_N"/>
    <property type="match status" value="1"/>
</dbReference>
<evidence type="ECO:0000259" key="5">
    <source>
        <dbReference type="Pfam" id="PF17954"/>
    </source>
</evidence>
<reference evidence="6 7" key="2">
    <citation type="journal article" date="2011" name="ISME J.">
        <title>RNA-seq reveals cooperative metabolic interactions between two termite-gut spirochete species in co-culture.</title>
        <authorList>
            <person name="Rosenthal A.Z."/>
            <person name="Matson E.G."/>
            <person name="Eldar A."/>
            <person name="Leadbetter J.R."/>
        </authorList>
    </citation>
    <scope>NUCLEOTIDE SEQUENCE [LARGE SCALE GENOMIC DNA]</scope>
    <source>
        <strain evidence="7">ATCC BAA-887 / DSM 12427 / ZAS-2</strain>
    </source>
</reference>
<feature type="domain" description="Pirin N-terminal" evidence="4">
    <location>
        <begin position="12"/>
        <end position="118"/>
    </location>
</feature>
<feature type="binding site" evidence="2">
    <location>
        <position position="57"/>
    </location>
    <ligand>
        <name>Fe cation</name>
        <dbReference type="ChEBI" id="CHEBI:24875"/>
    </ligand>
</feature>
<evidence type="ECO:0000256" key="3">
    <source>
        <dbReference type="RuleBase" id="RU003457"/>
    </source>
</evidence>
<dbReference type="EMBL" id="CP001843">
    <property type="protein sequence ID" value="AEF85680.1"/>
    <property type="molecule type" value="Genomic_DNA"/>
</dbReference>
<dbReference type="RefSeq" id="WP_015706852.1">
    <property type="nucleotide sequence ID" value="NC_015578.1"/>
</dbReference>
<dbReference type="Gene3D" id="2.60.120.10">
    <property type="entry name" value="Jelly Rolls"/>
    <property type="match status" value="2"/>
</dbReference>
<dbReference type="PANTHER" id="PTHR43212:SF3">
    <property type="entry name" value="QUERCETIN 2,3-DIOXYGENASE"/>
    <property type="match status" value="1"/>
</dbReference>
<evidence type="ECO:0000259" key="4">
    <source>
        <dbReference type="Pfam" id="PF02678"/>
    </source>
</evidence>
<comment type="cofactor">
    <cofactor evidence="2">
        <name>Fe cation</name>
        <dbReference type="ChEBI" id="CHEBI:24875"/>
    </cofactor>
    <text evidence="2">Binds 1 Fe cation per subunit.</text>
</comment>
<dbReference type="eggNOG" id="COG1741">
    <property type="taxonomic scope" value="Bacteria"/>
</dbReference>